<organism evidence="2">
    <name type="scientific">Arundo donax</name>
    <name type="common">Giant reed</name>
    <name type="synonym">Donax arundinaceus</name>
    <dbReference type="NCBI Taxonomy" id="35708"/>
    <lineage>
        <taxon>Eukaryota</taxon>
        <taxon>Viridiplantae</taxon>
        <taxon>Streptophyta</taxon>
        <taxon>Embryophyta</taxon>
        <taxon>Tracheophyta</taxon>
        <taxon>Spermatophyta</taxon>
        <taxon>Magnoliopsida</taxon>
        <taxon>Liliopsida</taxon>
        <taxon>Poales</taxon>
        <taxon>Poaceae</taxon>
        <taxon>PACMAD clade</taxon>
        <taxon>Arundinoideae</taxon>
        <taxon>Arundineae</taxon>
        <taxon>Arundo</taxon>
    </lineage>
</organism>
<dbReference type="EMBL" id="GBRH01196638">
    <property type="protein sequence ID" value="JAE01258.1"/>
    <property type="molecule type" value="Transcribed_RNA"/>
</dbReference>
<accession>A0A0A9EYZ7</accession>
<reference evidence="2" key="1">
    <citation type="submission" date="2014-09" db="EMBL/GenBank/DDBJ databases">
        <authorList>
            <person name="Magalhaes I.L.F."/>
            <person name="Oliveira U."/>
            <person name="Santos F.R."/>
            <person name="Vidigal T.H.D.A."/>
            <person name="Brescovit A.D."/>
            <person name="Santos A.J."/>
        </authorList>
    </citation>
    <scope>NUCLEOTIDE SEQUENCE</scope>
    <source>
        <tissue evidence="2">Shoot tissue taken approximately 20 cm above the soil surface</tissue>
    </source>
</reference>
<proteinExistence type="predicted"/>
<feature type="region of interest" description="Disordered" evidence="1">
    <location>
        <begin position="1"/>
        <end position="43"/>
    </location>
</feature>
<protein>
    <submittedName>
        <fullName evidence="2">Uncharacterized protein</fullName>
    </submittedName>
</protein>
<evidence type="ECO:0000313" key="2">
    <source>
        <dbReference type="EMBL" id="JAE01258.1"/>
    </source>
</evidence>
<reference evidence="2" key="2">
    <citation type="journal article" date="2015" name="Data Brief">
        <title>Shoot transcriptome of the giant reed, Arundo donax.</title>
        <authorList>
            <person name="Barrero R.A."/>
            <person name="Guerrero F.D."/>
            <person name="Moolhuijzen P."/>
            <person name="Goolsby J.A."/>
            <person name="Tidwell J."/>
            <person name="Bellgard S.E."/>
            <person name="Bellgard M.I."/>
        </authorList>
    </citation>
    <scope>NUCLEOTIDE SEQUENCE</scope>
    <source>
        <tissue evidence="2">Shoot tissue taken approximately 20 cm above the soil surface</tissue>
    </source>
</reference>
<evidence type="ECO:0000256" key="1">
    <source>
        <dbReference type="SAM" id="MobiDB-lite"/>
    </source>
</evidence>
<name>A0A0A9EYZ7_ARUDO</name>
<dbReference type="AlphaFoldDB" id="A0A0A9EYZ7"/>
<sequence>MSSKKRGWPRKNGENTKPATPKVSPESAKTIAQRVQDGNKFPT</sequence>